<proteinExistence type="predicted"/>
<sequence length="17" mass="2219">MYIIEHFIKIKFNDIYM</sequence>
<organism evidence="1 2">
    <name type="scientific">Plasmodium yoelii yoelii</name>
    <dbReference type="NCBI Taxonomy" id="73239"/>
    <lineage>
        <taxon>Eukaryota</taxon>
        <taxon>Sar</taxon>
        <taxon>Alveolata</taxon>
        <taxon>Apicomplexa</taxon>
        <taxon>Aconoidasida</taxon>
        <taxon>Haemosporida</taxon>
        <taxon>Plasmodiidae</taxon>
        <taxon>Plasmodium</taxon>
        <taxon>Plasmodium (Vinckeia)</taxon>
    </lineage>
</organism>
<gene>
    <name evidence="1" type="ORF">PY05374</name>
</gene>
<dbReference type="EMBL" id="AABL01001698">
    <property type="protein sequence ID" value="EAA17390.1"/>
    <property type="molecule type" value="Genomic_DNA"/>
</dbReference>
<comment type="caution">
    <text evidence="1">The sequence shown here is derived from an EMBL/GenBank/DDBJ whole genome shotgun (WGS) entry which is preliminary data.</text>
</comment>
<reference evidence="1 2" key="1">
    <citation type="journal article" date="2002" name="Nature">
        <title>Genome sequence and comparative analysis of the model rodent malaria parasite Plasmodium yoelii yoelii.</title>
        <authorList>
            <person name="Carlton J.M."/>
            <person name="Angiuoli S.V."/>
            <person name="Suh B.B."/>
            <person name="Kooij T.W."/>
            <person name="Pertea M."/>
            <person name="Silva J.C."/>
            <person name="Ermolaeva M.D."/>
            <person name="Allen J.E."/>
            <person name="Selengut J.D."/>
            <person name="Koo H.L."/>
            <person name="Peterson J.D."/>
            <person name="Pop M."/>
            <person name="Kosack D.S."/>
            <person name="Shumway M.F."/>
            <person name="Bidwell S.L."/>
            <person name="Shallom S.J."/>
            <person name="van Aken S.E."/>
            <person name="Riedmuller S.B."/>
            <person name="Feldblyum T.V."/>
            <person name="Cho J.K."/>
            <person name="Quackenbush J."/>
            <person name="Sedegah M."/>
            <person name="Shoaibi A."/>
            <person name="Cummings L.M."/>
            <person name="Florens L."/>
            <person name="Yates J.R."/>
            <person name="Raine J.D."/>
            <person name="Sinden R.E."/>
            <person name="Harris M.A."/>
            <person name="Cunningham D.A."/>
            <person name="Preiser P.R."/>
            <person name="Bergman L.W."/>
            <person name="Vaidya A.B."/>
            <person name="van Lin L.H."/>
            <person name="Janse C.J."/>
            <person name="Waters A.P."/>
            <person name="Smith H.O."/>
            <person name="White O.R."/>
            <person name="Salzberg S.L."/>
            <person name="Venter J.C."/>
            <person name="Fraser C.M."/>
            <person name="Hoffman S.L."/>
            <person name="Gardner M.J."/>
            <person name="Carucci D.J."/>
        </authorList>
    </citation>
    <scope>NUCLEOTIDE SEQUENCE [LARGE SCALE GENOMIC DNA]</scope>
    <source>
        <strain evidence="1 2">17XNL</strain>
    </source>
</reference>
<dbReference type="InParanoid" id="Q7RDP8"/>
<dbReference type="AlphaFoldDB" id="Q7RDP8"/>
<dbReference type="Proteomes" id="UP000008553">
    <property type="component" value="Unassembled WGS sequence"/>
</dbReference>
<accession>Q7RDP8</accession>
<protein>
    <submittedName>
        <fullName evidence="1">Uncharacterized protein</fullName>
    </submittedName>
</protein>
<keyword evidence="2" id="KW-1185">Reference proteome</keyword>
<name>Q7RDP8_PLAYO</name>
<dbReference type="PaxDb" id="73239-Q7RDP8"/>
<evidence type="ECO:0000313" key="2">
    <source>
        <dbReference type="Proteomes" id="UP000008553"/>
    </source>
</evidence>
<evidence type="ECO:0000313" key="1">
    <source>
        <dbReference type="EMBL" id="EAA17390.1"/>
    </source>
</evidence>